<name>A0A0C9TQQ2_SPHS4</name>
<accession>A0A0C9TQQ2</accession>
<organism evidence="1 2">
    <name type="scientific">Sphaerobolus stellatus (strain SS14)</name>
    <dbReference type="NCBI Taxonomy" id="990650"/>
    <lineage>
        <taxon>Eukaryota</taxon>
        <taxon>Fungi</taxon>
        <taxon>Dikarya</taxon>
        <taxon>Basidiomycota</taxon>
        <taxon>Agaricomycotina</taxon>
        <taxon>Agaricomycetes</taxon>
        <taxon>Phallomycetidae</taxon>
        <taxon>Geastrales</taxon>
        <taxon>Sphaerobolaceae</taxon>
        <taxon>Sphaerobolus</taxon>
    </lineage>
</organism>
<evidence type="ECO:0000313" key="2">
    <source>
        <dbReference type="Proteomes" id="UP000054279"/>
    </source>
</evidence>
<protein>
    <submittedName>
        <fullName evidence="1">Uncharacterized protein</fullName>
    </submittedName>
</protein>
<reference evidence="1 2" key="1">
    <citation type="submission" date="2014-06" db="EMBL/GenBank/DDBJ databases">
        <title>Evolutionary Origins and Diversification of the Mycorrhizal Mutualists.</title>
        <authorList>
            <consortium name="DOE Joint Genome Institute"/>
            <consortium name="Mycorrhizal Genomics Consortium"/>
            <person name="Kohler A."/>
            <person name="Kuo A."/>
            <person name="Nagy L.G."/>
            <person name="Floudas D."/>
            <person name="Copeland A."/>
            <person name="Barry K.W."/>
            <person name="Cichocki N."/>
            <person name="Veneault-Fourrey C."/>
            <person name="LaButti K."/>
            <person name="Lindquist E.A."/>
            <person name="Lipzen A."/>
            <person name="Lundell T."/>
            <person name="Morin E."/>
            <person name="Murat C."/>
            <person name="Riley R."/>
            <person name="Ohm R."/>
            <person name="Sun H."/>
            <person name="Tunlid A."/>
            <person name="Henrissat B."/>
            <person name="Grigoriev I.V."/>
            <person name="Hibbett D.S."/>
            <person name="Martin F."/>
        </authorList>
    </citation>
    <scope>NUCLEOTIDE SEQUENCE [LARGE SCALE GENOMIC DNA]</scope>
    <source>
        <strain evidence="1 2">SS14</strain>
    </source>
</reference>
<dbReference type="Proteomes" id="UP000054279">
    <property type="component" value="Unassembled WGS sequence"/>
</dbReference>
<evidence type="ECO:0000313" key="1">
    <source>
        <dbReference type="EMBL" id="KIJ32453.1"/>
    </source>
</evidence>
<keyword evidence="2" id="KW-1185">Reference proteome</keyword>
<dbReference type="AlphaFoldDB" id="A0A0C9TQQ2"/>
<proteinExistence type="predicted"/>
<gene>
    <name evidence="1" type="ORF">M422DRAFT_265783</name>
</gene>
<dbReference type="HOGENOM" id="CLU_2639687_0_0_1"/>
<dbReference type="EMBL" id="KN837227">
    <property type="protein sequence ID" value="KIJ32453.1"/>
    <property type="molecule type" value="Genomic_DNA"/>
</dbReference>
<sequence length="77" mass="8688">MVWTIVKTLSSSLVTADSHIMNEHIVDNRYQSPNLPGGTIKHACSAMLQDSANFYSTTYRTLRCRFLALRAVQSGRR</sequence>